<keyword evidence="1" id="KW-0175">Coiled coil</keyword>
<reference evidence="2" key="1">
    <citation type="journal article" date="2014" name="Front. Microbiol.">
        <title>High frequency of phylogenetically diverse reductive dehalogenase-homologous genes in deep subseafloor sedimentary metagenomes.</title>
        <authorList>
            <person name="Kawai M."/>
            <person name="Futagami T."/>
            <person name="Toyoda A."/>
            <person name="Takaki Y."/>
            <person name="Nishi S."/>
            <person name="Hori S."/>
            <person name="Arai W."/>
            <person name="Tsubouchi T."/>
            <person name="Morono Y."/>
            <person name="Uchiyama I."/>
            <person name="Ito T."/>
            <person name="Fujiyama A."/>
            <person name="Inagaki F."/>
            <person name="Takami H."/>
        </authorList>
    </citation>
    <scope>NUCLEOTIDE SEQUENCE</scope>
    <source>
        <strain evidence="2">Expedition CK06-06</strain>
    </source>
</reference>
<feature type="non-terminal residue" evidence="2">
    <location>
        <position position="1"/>
    </location>
</feature>
<gene>
    <name evidence="2" type="ORF">S01H1_04233</name>
</gene>
<comment type="caution">
    <text evidence="2">The sequence shown here is derived from an EMBL/GenBank/DDBJ whole genome shotgun (WGS) entry which is preliminary data.</text>
</comment>
<sequence length="385" mass="43899">WKEFSVIRAPYQCLPTGFMDETQIAQAKATIHRSTYLMEYGACFADDSDGFFRRSLIESCVTNQPINTPVSGPVQFACELQGDHRKKYIYGIDPASETDNFAIVVLECYGDHRRIVYSWTINRQELRQRMKNKGQTLERSFYVYCARKIRDLMKIFPTENIVIDSQGGGHTIAETLRDIKELEENEQPLLPYIKGGDDDVFWWEEADKPTDKEAGSHILHIVNFANAKFIYESNHGLRKDFEDKKILLPFFDSVALATSAAHDKIAHREHDTLEDAMMEIEELKDELSTIIHTQTTSGRDKWDTPEVKLPGGKKGRLRKDRYSALLIGNMVARCMINESLRPVYEARGGFAGQKRINSGSDKLYIGPDHITKKMTGIYGKGVVRG</sequence>
<organism evidence="2">
    <name type="scientific">marine sediment metagenome</name>
    <dbReference type="NCBI Taxonomy" id="412755"/>
    <lineage>
        <taxon>unclassified sequences</taxon>
        <taxon>metagenomes</taxon>
        <taxon>ecological metagenomes</taxon>
    </lineage>
</organism>
<accession>X0SQD0</accession>
<dbReference type="Gene3D" id="3.30.420.240">
    <property type="match status" value="1"/>
</dbReference>
<protein>
    <recommendedName>
        <fullName evidence="3">Terminase large subunit gp17-like C-terminal domain-containing protein</fullName>
    </recommendedName>
</protein>
<dbReference type="AlphaFoldDB" id="X0SQD0"/>
<name>X0SQD0_9ZZZZ</name>
<evidence type="ECO:0008006" key="3">
    <source>
        <dbReference type="Google" id="ProtNLM"/>
    </source>
</evidence>
<evidence type="ECO:0000256" key="1">
    <source>
        <dbReference type="SAM" id="Coils"/>
    </source>
</evidence>
<feature type="coiled-coil region" evidence="1">
    <location>
        <begin position="266"/>
        <end position="293"/>
    </location>
</feature>
<proteinExistence type="predicted"/>
<evidence type="ECO:0000313" key="2">
    <source>
        <dbReference type="EMBL" id="GAF83318.1"/>
    </source>
</evidence>
<dbReference type="EMBL" id="BARS01002245">
    <property type="protein sequence ID" value="GAF83318.1"/>
    <property type="molecule type" value="Genomic_DNA"/>
</dbReference>